<feature type="coiled-coil region" evidence="1">
    <location>
        <begin position="882"/>
        <end position="909"/>
    </location>
</feature>
<feature type="coiled-coil region" evidence="1">
    <location>
        <begin position="32"/>
        <end position="80"/>
    </location>
</feature>
<feature type="domain" description="GRIP" evidence="3">
    <location>
        <begin position="1432"/>
        <end position="1482"/>
    </location>
</feature>
<evidence type="ECO:0000313" key="5">
    <source>
        <dbReference type="Proteomes" id="UP000747110"/>
    </source>
</evidence>
<proteinExistence type="predicted"/>
<dbReference type="OrthoDB" id="552531at2759"/>
<evidence type="ECO:0000259" key="3">
    <source>
        <dbReference type="PROSITE" id="PS50913"/>
    </source>
</evidence>
<gene>
    <name evidence="4" type="ORF">Vretifemale_10814</name>
</gene>
<dbReference type="Proteomes" id="UP000747110">
    <property type="component" value="Unassembled WGS sequence"/>
</dbReference>
<feature type="region of interest" description="Disordered" evidence="2">
    <location>
        <begin position="186"/>
        <end position="205"/>
    </location>
</feature>
<feature type="coiled-coil region" evidence="1">
    <location>
        <begin position="942"/>
        <end position="1143"/>
    </location>
</feature>
<dbReference type="PROSITE" id="PS50913">
    <property type="entry name" value="GRIP"/>
    <property type="match status" value="1"/>
</dbReference>
<protein>
    <recommendedName>
        <fullName evidence="3">GRIP domain-containing protein</fullName>
    </recommendedName>
</protein>
<feature type="coiled-coil region" evidence="1">
    <location>
        <begin position="1201"/>
        <end position="1335"/>
    </location>
</feature>
<feature type="coiled-coil region" evidence="1">
    <location>
        <begin position="1383"/>
        <end position="1438"/>
    </location>
</feature>
<accession>A0A8J4CF89</accession>
<evidence type="ECO:0000256" key="2">
    <source>
        <dbReference type="SAM" id="MobiDB-lite"/>
    </source>
</evidence>
<dbReference type="EMBL" id="BNCP01000022">
    <property type="protein sequence ID" value="GIL81838.1"/>
    <property type="molecule type" value="Genomic_DNA"/>
</dbReference>
<feature type="compositionally biased region" description="Low complexity" evidence="2">
    <location>
        <begin position="186"/>
        <end position="197"/>
    </location>
</feature>
<feature type="region of interest" description="Disordered" evidence="2">
    <location>
        <begin position="117"/>
        <end position="179"/>
    </location>
</feature>
<comment type="caution">
    <text evidence="4">The sequence shown here is derived from an EMBL/GenBank/DDBJ whole genome shotgun (WGS) entry which is preliminary data.</text>
</comment>
<keyword evidence="5" id="KW-1185">Reference proteome</keyword>
<feature type="compositionally biased region" description="Pro residues" evidence="2">
    <location>
        <begin position="1552"/>
        <end position="1561"/>
    </location>
</feature>
<reference evidence="4" key="1">
    <citation type="journal article" date="2021" name="Proc. Natl. Acad. Sci. U.S.A.">
        <title>Three genomes in the algal genus Volvox reveal the fate of a haploid sex-determining region after a transition to homothallism.</title>
        <authorList>
            <person name="Yamamoto K."/>
            <person name="Hamaji T."/>
            <person name="Kawai-Toyooka H."/>
            <person name="Matsuzaki R."/>
            <person name="Takahashi F."/>
            <person name="Nishimura Y."/>
            <person name="Kawachi M."/>
            <person name="Noguchi H."/>
            <person name="Minakuchi Y."/>
            <person name="Umen J.G."/>
            <person name="Toyoda A."/>
            <person name="Nozaki H."/>
        </authorList>
    </citation>
    <scope>NUCLEOTIDE SEQUENCE</scope>
    <source>
        <strain evidence="4">NIES-3786</strain>
    </source>
</reference>
<name>A0A8J4CF89_9CHLO</name>
<dbReference type="InterPro" id="IPR000237">
    <property type="entry name" value="GRIP_dom"/>
</dbReference>
<feature type="coiled-coil region" evidence="1">
    <location>
        <begin position="490"/>
        <end position="619"/>
    </location>
</feature>
<evidence type="ECO:0000256" key="1">
    <source>
        <dbReference type="SAM" id="Coils"/>
    </source>
</evidence>
<feature type="region of interest" description="Disordered" evidence="2">
    <location>
        <begin position="1541"/>
        <end position="1561"/>
    </location>
</feature>
<keyword evidence="1" id="KW-0175">Coiled coil</keyword>
<feature type="region of interest" description="Disordered" evidence="2">
    <location>
        <begin position="303"/>
        <end position="327"/>
    </location>
</feature>
<organism evidence="4 5">
    <name type="scientific">Volvox reticuliferus</name>
    <dbReference type="NCBI Taxonomy" id="1737510"/>
    <lineage>
        <taxon>Eukaryota</taxon>
        <taxon>Viridiplantae</taxon>
        <taxon>Chlorophyta</taxon>
        <taxon>core chlorophytes</taxon>
        <taxon>Chlorophyceae</taxon>
        <taxon>CS clade</taxon>
        <taxon>Chlamydomonadales</taxon>
        <taxon>Volvocaceae</taxon>
        <taxon>Volvox</taxon>
    </lineage>
</organism>
<feature type="coiled-coil region" evidence="1">
    <location>
        <begin position="669"/>
        <end position="696"/>
    </location>
</feature>
<dbReference type="PANTHER" id="PTHR23159:SF31">
    <property type="entry name" value="CENTROSOME-ASSOCIATED PROTEIN CEP250 ISOFORM X1"/>
    <property type="match status" value="1"/>
</dbReference>
<dbReference type="PANTHER" id="PTHR23159">
    <property type="entry name" value="CENTROSOMAL PROTEIN 2"/>
    <property type="match status" value="1"/>
</dbReference>
<sequence>MAFEASVKPICGMRQSLFDVGGPVLIPLSWQARLANENVVKLRAILDKMNERKVGLEAQVQELQDKLSALDAELAASRNGVAFQDADNGQEARAGPVTGTVSEPTQAVGGMPVSCQTDAPVGSHVSTDTAGLPRIEMPNASTDTEGLPGPVMPSASTDTTDFPSQPAQPAGDAVGPEVGTSGAVAATAAAPKTQTKPGADREPKGWVAATELAQWKRRGSDVLARLEAKLDVIEVQQGKLEQQMKEAGAEVRATGEVALPAALLQAGAQGDGWANEDWDAWDGSDTSPRPSTQTVDATAAAAAVAADSMKGETADEATSGGNSAPNGCGMEATRGTVACPVAAAASGSAPAAAEMYAAELALLQDTIRQLLSCWSRSAAEGPTATGSRSSDPAGDGGAVVHEEAVLGATVVTLLGQLQAHFQEEAAMRHQLEHAAEELGRLRAIGVAGARYGSGGGATDGGDEGHGGAELEEMAHMMQDIVAAEQRALAAEAAAAAAASLRKQLEQQLQNSDEAAAAAEANARQLACELAKARVAAERAAEVDAEMERCRAELADVQAALAAAVEAGAAKMASVERALAEAQAEAEAANARALDALAATTAAEARLKEQEGRLAEAEQALFVSAAAKRTVALEPAEAAVTPAPISADHLDLMQQIAATAQALAPLFFAFKNSHDRVDELSQKVTELEALVASLDRLVAAAAAAGTAPPSYEQSFQSKHIGPAAATLLAAEAAATTTTAGEEKVVAAGGLGSASHATADPADLPRALLRNLSGSRGASDDACVRMRLEAVEAAARTAELELCVQVNLAESLRAELREQRADMEALRAATVPKEAVAAMEASYKEQIEQLQGYLTKATEKQARRIAAFEEEHSQALAAAQAQGAAAVAAVAKEAAERAAELEAQLEAARSAVIAAEGCAAAAEVAAEEAKRLAQDIERGWGERLERLQKINKKRASELDEARAESSGLSERLAVMGEQVTTLQASLVEAQRELELERGAAAELRSRLASLHEAGDSMGLEVAELRTRAAAAESLVADLEQRASTAEIKLLASEADRSKLADQLVSLHSLREERAAALAQLATAQEALGGADMLRIRCDAAEVAQQRAEQELTRVTAMMSNLEARLQQVEDENEELVAELDEERRRGAALARTWAGELEALPSLPRDRWPAAVRRLVDGLEGRAAHGPEISGRVSEAGHAHIAEDAAAAELAALREAAKAAAERTARVEAEAAAANVALDVLRRQMDETRARATAEAHAEAARRLEELDVLRAQLSERGDALEQELHATRRQLQDAEIGMQRLQEELERLRDKSRTLLEEKESEADTLRAQLRQARAMASGGVMLTAGDGETGLLQQQQQSATAVLLASSLGAGNQAQDSADASALLALRSRVTSLEQELEEYKHAYEDAESTHQLRDTAQAALREELLRLRAQLDLSNQDVQYLRAAIISFFESGSLPRDGLVLQVLSRLLRFTPAEMAAIAAADHAHKGGRRGPGVGGTAPATLVGAQHATSATGQGSSSSMSYFASVTSRVASAVSGLTHTVHGPGVVPQPSLGPRPPSLS</sequence>
<feature type="compositionally biased region" description="Polar residues" evidence="2">
    <location>
        <begin position="154"/>
        <end position="167"/>
    </location>
</feature>
<evidence type="ECO:0000313" key="4">
    <source>
        <dbReference type="EMBL" id="GIL81838.1"/>
    </source>
</evidence>